<evidence type="ECO:0000256" key="2">
    <source>
        <dbReference type="ARBA" id="ARBA00022490"/>
    </source>
</evidence>
<dbReference type="GO" id="GO:0000226">
    <property type="term" value="P:microtubule cytoskeleton organization"/>
    <property type="evidence" value="ECO:0007669"/>
    <property type="project" value="TreeGrafter"/>
</dbReference>
<feature type="compositionally biased region" description="Low complexity" evidence="8">
    <location>
        <begin position="561"/>
        <end position="576"/>
    </location>
</feature>
<evidence type="ECO:0000256" key="5">
    <source>
        <dbReference type="ARBA" id="ARBA00022737"/>
    </source>
</evidence>
<dbReference type="Pfam" id="PF00418">
    <property type="entry name" value="Tubulin-binding"/>
    <property type="match status" value="4"/>
</dbReference>
<feature type="compositionally biased region" description="Basic and acidic residues" evidence="8">
    <location>
        <begin position="740"/>
        <end position="775"/>
    </location>
</feature>
<evidence type="ECO:0000256" key="7">
    <source>
        <dbReference type="RuleBase" id="RU000686"/>
    </source>
</evidence>
<evidence type="ECO:0000256" key="6">
    <source>
        <dbReference type="ARBA" id="ARBA00023212"/>
    </source>
</evidence>
<feature type="compositionally biased region" description="Polar residues" evidence="8">
    <location>
        <begin position="320"/>
        <end position="341"/>
    </location>
</feature>
<feature type="region of interest" description="Disordered" evidence="8">
    <location>
        <begin position="431"/>
        <end position="453"/>
    </location>
</feature>
<reference evidence="9" key="1">
    <citation type="submission" date="2025-08" db="UniProtKB">
        <authorList>
            <consortium name="Ensembl"/>
        </authorList>
    </citation>
    <scope>IDENTIFICATION</scope>
</reference>
<feature type="compositionally biased region" description="Basic and acidic residues" evidence="8">
    <location>
        <begin position="1061"/>
        <end position="1073"/>
    </location>
</feature>
<dbReference type="Proteomes" id="UP000694580">
    <property type="component" value="Unplaced"/>
</dbReference>
<feature type="compositionally biased region" description="Basic and acidic residues" evidence="8">
    <location>
        <begin position="248"/>
        <end position="259"/>
    </location>
</feature>
<dbReference type="PANTHER" id="PTHR11501">
    <property type="entry name" value="MICROTUBULE-ASSOCIATED PROTEIN"/>
    <property type="match status" value="1"/>
</dbReference>
<dbReference type="GO" id="GO:0043005">
    <property type="term" value="C:neuron projection"/>
    <property type="evidence" value="ECO:0007669"/>
    <property type="project" value="TreeGrafter"/>
</dbReference>
<feature type="compositionally biased region" description="Polar residues" evidence="8">
    <location>
        <begin position="106"/>
        <end position="118"/>
    </location>
</feature>
<keyword evidence="5" id="KW-0677">Repeat</keyword>
<accession>A0AAY4DFM3</accession>
<dbReference type="GeneTree" id="ENSGT00940000159742"/>
<feature type="compositionally biased region" description="Low complexity" evidence="8">
    <location>
        <begin position="360"/>
        <end position="379"/>
    </location>
</feature>
<feature type="compositionally biased region" description="Polar residues" evidence="8">
    <location>
        <begin position="394"/>
        <end position="411"/>
    </location>
</feature>
<feature type="compositionally biased region" description="Basic and acidic residues" evidence="8">
    <location>
        <begin position="710"/>
        <end position="734"/>
    </location>
</feature>
<feature type="compositionally biased region" description="Basic and acidic residues" evidence="8">
    <location>
        <begin position="228"/>
        <end position="238"/>
    </location>
</feature>
<reference evidence="9" key="2">
    <citation type="submission" date="2025-09" db="UniProtKB">
        <authorList>
            <consortium name="Ensembl"/>
        </authorList>
    </citation>
    <scope>IDENTIFICATION</scope>
</reference>
<evidence type="ECO:0000256" key="3">
    <source>
        <dbReference type="ARBA" id="ARBA00022553"/>
    </source>
</evidence>
<feature type="compositionally biased region" description="Low complexity" evidence="8">
    <location>
        <begin position="1086"/>
        <end position="1117"/>
    </location>
</feature>
<feature type="region of interest" description="Disordered" evidence="8">
    <location>
        <begin position="500"/>
        <end position="775"/>
    </location>
</feature>
<evidence type="ECO:0000313" key="10">
    <source>
        <dbReference type="Proteomes" id="UP000694580"/>
    </source>
</evidence>
<feature type="compositionally biased region" description="Low complexity" evidence="8">
    <location>
        <begin position="1127"/>
        <end position="1141"/>
    </location>
</feature>
<feature type="region of interest" description="Disordered" evidence="8">
    <location>
        <begin position="793"/>
        <end position="1196"/>
    </location>
</feature>
<dbReference type="Ensembl" id="ENSDCDT00010054001.1">
    <property type="protein sequence ID" value="ENSDCDP00010043924.1"/>
    <property type="gene ID" value="ENSDCDG00010027299.1"/>
</dbReference>
<dbReference type="PROSITE" id="PS51491">
    <property type="entry name" value="TAU_MAP_2"/>
    <property type="match status" value="4"/>
</dbReference>
<feature type="region of interest" description="Disordered" evidence="8">
    <location>
        <begin position="204"/>
        <end position="411"/>
    </location>
</feature>
<feature type="compositionally biased region" description="Basic and acidic residues" evidence="8">
    <location>
        <begin position="793"/>
        <end position="890"/>
    </location>
</feature>
<feature type="region of interest" description="Disordered" evidence="8">
    <location>
        <begin position="1"/>
        <end position="23"/>
    </location>
</feature>
<dbReference type="GO" id="GO:0005874">
    <property type="term" value="C:microtubule"/>
    <property type="evidence" value="ECO:0007669"/>
    <property type="project" value="UniProtKB-KW"/>
</dbReference>
<keyword evidence="3" id="KW-0597">Phosphoprotein</keyword>
<feature type="compositionally biased region" description="Low complexity" evidence="8">
    <location>
        <begin position="940"/>
        <end position="964"/>
    </location>
</feature>
<feature type="compositionally biased region" description="Basic and acidic residues" evidence="8">
    <location>
        <begin position="1001"/>
        <end position="1013"/>
    </location>
</feature>
<keyword evidence="6 7" id="KW-0206">Cytoskeleton</keyword>
<dbReference type="PANTHER" id="PTHR11501:SF16">
    <property type="entry name" value="MICROTUBULE-ASSOCIATED PROTEIN 4"/>
    <property type="match status" value="1"/>
</dbReference>
<name>A0AAY4DFM3_9TELE</name>
<feature type="compositionally biased region" description="Basic and acidic residues" evidence="8">
    <location>
        <begin position="676"/>
        <end position="702"/>
    </location>
</feature>
<keyword evidence="4 7" id="KW-0493">Microtubule</keyword>
<comment type="subcellular location">
    <subcellularLocation>
        <location evidence="1 7">Cytoplasm</location>
        <location evidence="1 7">Cytoskeleton</location>
    </subcellularLocation>
</comment>
<sequence>MADLSLTDALTDSAPQSGPENLVERDFVAQLEAESFDDQVGETVGKSDFVPLMDNDGTVSSLVAPGGLLSASRPEPQGEVRPRSSEQQASVSDFLPGSMAGFSDQWHPQPNASQMTDSSLVGTFSGFSQPAVGMEMSVGVAPLPLERPPSIAEPQFATPKDLATSPRILEDMSGGVHGWPEEAVGPTDLPFTPSVSTVISRHAGHLAESTHDPLDPQWSPRESGVGAADEREYEAADHKQKRKKKRRPREDIYDLHGEGKGQAAPYAENTPPYEDSHQSPRKDGVWEREEGGHGAVGRVKKPKTRKKIPEEWAVSEESFVPTSPSYSHNFSADLTTSSSAGDSEVIPEVASIPPSLTQDLLSLTATSPPSSSDFSPDGPLLVPLKKGSSPKEPVTSSPMPEGSFSTSFQDPFRETSSSCIEYTKDPFSLQYELDKPSPKASPMDPTPFLPDSGVYEQSIFMQDPSFVGTSPDPPGPVKESFVAFQSTGLELPMEALISAPPFSPSGAVWSHNDSQQNHHNNPFGLMGVEGMEFDTMVPTAVASPKEKPPKETHRQNKKTRSSSSKSPTSPGMKSPTAQNSDKMEKTDKPDKKEKMDNFDMFGKMEKAQKTEDKVEMGVFAKPEELQKMEKEEKLDKAEKMDMFNKVESKDEAQKDNPDKDKPIDSKEKTLATTEPIEVKGNVEKMNKVESADSKEKMGKMDEVELVSTKENVDKVNKTESGDAKENMNKVDKVEPVNTKENVDKVNKTESGDAKEKMNKVEPDNTKENVDKVNKLQHVDAKEMMELLEDKTEKAVKTEKVEMVEKNEKVKATADMDTGEKVDVAQKVEEEKAKVEPKVEEKAQKEEKVEKEDVKNKDKAEKANKDEKKDSLEKKTKTTKVEKDDKTDKAKKPGTKPASTNGSSVPPSKDLTSADKKAKPVAGATKPGSVKPRPSSASAGTAAPKRPTPTSAPSATTSTTLSKKAPLPKAPIPSSGTKRTPSAASRPPSSTTSTTTNTTAPREVKPKTITEKRPAVPKPPAAPSAPRNGTSNMAATKTATANRTLLTTRTTASTPSARRPTAKTESRPGEEKSSTLKGPDSSTRPKTTMAPRTSTAASSTTVRTRTSKPASTSAPSTAPERKPPVPRVPRVTSSTSAATKTTPRPGTAPTPDIRNARSKIGSTDNMKHQPGGGKVTASSKTDSKETSQGKVQIVSKKVDYSHVTSRLGSKDNMKHVPGGGNVQILNKKVDLSKVTSKCGSKINIKHKPGGGDVKIESHKLNFKDKAQSKVGSMDNVTHEPGGGNVKAEGTQETAEGSGAPSSGAPAAQPEDSPAQENGLKEGAPCGSEGLRDPQGLDSRIPETSKFVCPAPFALDMTPLLTPAPDEAWAFLASWSQAMQKCYEGLVFTLREQQTRTECCPCL</sequence>
<feature type="compositionally biased region" description="Basic and acidic residues" evidence="8">
    <location>
        <begin position="581"/>
        <end position="669"/>
    </location>
</feature>
<feature type="region of interest" description="Disordered" evidence="8">
    <location>
        <begin position="54"/>
        <end position="118"/>
    </location>
</feature>
<dbReference type="GO" id="GO:0031175">
    <property type="term" value="P:neuron projection development"/>
    <property type="evidence" value="ECO:0007669"/>
    <property type="project" value="TreeGrafter"/>
</dbReference>
<protein>
    <recommendedName>
        <fullName evidence="7">Microtubule-associated protein</fullName>
    </recommendedName>
</protein>
<feature type="compositionally biased region" description="Basic and acidic residues" evidence="8">
    <location>
        <begin position="544"/>
        <end position="554"/>
    </location>
</feature>
<gene>
    <name evidence="9" type="primary">LOC114783668</name>
</gene>
<feature type="compositionally biased region" description="Low complexity" evidence="8">
    <location>
        <begin position="1291"/>
        <end position="1309"/>
    </location>
</feature>
<keyword evidence="10" id="KW-1185">Reference proteome</keyword>
<feature type="compositionally biased region" description="Low complexity" evidence="8">
    <location>
        <begin position="510"/>
        <end position="521"/>
    </location>
</feature>
<evidence type="ECO:0000256" key="4">
    <source>
        <dbReference type="ARBA" id="ARBA00022701"/>
    </source>
</evidence>
<proteinExistence type="predicted"/>
<evidence type="ECO:0000313" key="9">
    <source>
        <dbReference type="Ensembl" id="ENSDCDP00010043924.1"/>
    </source>
</evidence>
<organism evidence="9 10">
    <name type="scientific">Denticeps clupeoides</name>
    <name type="common">denticle herring</name>
    <dbReference type="NCBI Taxonomy" id="299321"/>
    <lineage>
        <taxon>Eukaryota</taxon>
        <taxon>Metazoa</taxon>
        <taxon>Chordata</taxon>
        <taxon>Craniata</taxon>
        <taxon>Vertebrata</taxon>
        <taxon>Euteleostomi</taxon>
        <taxon>Actinopterygii</taxon>
        <taxon>Neopterygii</taxon>
        <taxon>Teleostei</taxon>
        <taxon>Clupei</taxon>
        <taxon>Clupeiformes</taxon>
        <taxon>Denticipitoidei</taxon>
        <taxon>Denticipitidae</taxon>
        <taxon>Denticeps</taxon>
    </lineage>
</organism>
<feature type="compositionally biased region" description="Low complexity" evidence="8">
    <location>
        <begin position="978"/>
        <end position="1000"/>
    </location>
</feature>
<dbReference type="PROSITE" id="PS00229">
    <property type="entry name" value="TAU_MAP_1"/>
    <property type="match status" value="3"/>
</dbReference>
<dbReference type="InterPro" id="IPR001084">
    <property type="entry name" value="MAP_tubulin-bd_rpt"/>
</dbReference>
<feature type="region of interest" description="Disordered" evidence="8">
    <location>
        <begin position="1266"/>
        <end position="1340"/>
    </location>
</feature>
<evidence type="ECO:0000256" key="1">
    <source>
        <dbReference type="ARBA" id="ARBA00004245"/>
    </source>
</evidence>
<feature type="compositionally biased region" description="Polar residues" evidence="8">
    <location>
        <begin position="896"/>
        <end position="905"/>
    </location>
</feature>
<feature type="compositionally biased region" description="Basic and acidic residues" evidence="8">
    <location>
        <begin position="274"/>
        <end position="292"/>
    </location>
</feature>
<feature type="compositionally biased region" description="Low complexity" evidence="8">
    <location>
        <begin position="1033"/>
        <end position="1058"/>
    </location>
</feature>
<evidence type="ECO:0000256" key="8">
    <source>
        <dbReference type="SAM" id="MobiDB-lite"/>
    </source>
</evidence>
<dbReference type="GO" id="GO:0008017">
    <property type="term" value="F:microtubule binding"/>
    <property type="evidence" value="ECO:0007669"/>
    <property type="project" value="InterPro"/>
</dbReference>
<keyword evidence="2 7" id="KW-0963">Cytoplasm</keyword>
<feature type="compositionally biased region" description="Polar residues" evidence="8">
    <location>
        <begin position="8"/>
        <end position="19"/>
    </location>
</feature>
<dbReference type="InterPro" id="IPR027324">
    <property type="entry name" value="MAP2/MAP4/Tau"/>
</dbReference>